<name>A0A2U8W2V8_9HYPH</name>
<evidence type="ECO:0000313" key="2">
    <source>
        <dbReference type="Proteomes" id="UP000245926"/>
    </source>
</evidence>
<dbReference type="InterPro" id="IPR045389">
    <property type="entry name" value="DUF6522"/>
</dbReference>
<dbReference type="EMBL" id="CP029550">
    <property type="protein sequence ID" value="AWN39961.1"/>
    <property type="molecule type" value="Genomic_DNA"/>
</dbReference>
<sequence>MEGTAMRFSRNWRGQWVFDPTEFAAKLGITPERFQAEIDLELIRLLVEKGRGEDTGRSRITVRSREAAWQGIIDGQGYVLNECRLSMDQLPEQLMR</sequence>
<dbReference type="AlphaFoldDB" id="A0A2U8W2V8"/>
<dbReference type="KEGG" id="mets:DK389_04655"/>
<dbReference type="Proteomes" id="UP000245926">
    <property type="component" value="Chromosome"/>
</dbReference>
<dbReference type="OrthoDB" id="7996580at2"/>
<reference evidence="2" key="1">
    <citation type="submission" date="2018-05" db="EMBL/GenBank/DDBJ databases">
        <title>Complete Genome Sequence of Methylobacterium sp. 17SD2-17.</title>
        <authorList>
            <person name="Srinivasan S."/>
        </authorList>
    </citation>
    <scope>NUCLEOTIDE SEQUENCE [LARGE SCALE GENOMIC DNA]</scope>
    <source>
        <strain evidence="2">17SD2-17</strain>
    </source>
</reference>
<evidence type="ECO:0000313" key="1">
    <source>
        <dbReference type="EMBL" id="AWN39961.1"/>
    </source>
</evidence>
<gene>
    <name evidence="1" type="ORF">DK389_04655</name>
</gene>
<dbReference type="RefSeq" id="WP_109887703.1">
    <property type="nucleotide sequence ID" value="NZ_CP029550.1"/>
</dbReference>
<organism evidence="1 2">
    <name type="scientific">Methylobacterium durans</name>
    <dbReference type="NCBI Taxonomy" id="2202825"/>
    <lineage>
        <taxon>Bacteria</taxon>
        <taxon>Pseudomonadati</taxon>
        <taxon>Pseudomonadota</taxon>
        <taxon>Alphaproteobacteria</taxon>
        <taxon>Hyphomicrobiales</taxon>
        <taxon>Methylobacteriaceae</taxon>
        <taxon>Methylobacterium</taxon>
    </lineage>
</organism>
<protein>
    <submittedName>
        <fullName evidence="1">Uncharacterized protein</fullName>
    </submittedName>
</protein>
<accession>A0A2U8W2V8</accession>
<dbReference type="Pfam" id="PF20132">
    <property type="entry name" value="DUF6522"/>
    <property type="match status" value="1"/>
</dbReference>
<proteinExistence type="predicted"/>
<keyword evidence="2" id="KW-1185">Reference proteome</keyword>